<evidence type="ECO:0000256" key="1">
    <source>
        <dbReference type="ARBA" id="ARBA00004496"/>
    </source>
</evidence>
<name>A0A2A2J3Q8_9BILA</name>
<feature type="region of interest" description="Disordered" evidence="18">
    <location>
        <begin position="710"/>
        <end position="762"/>
    </location>
</feature>
<dbReference type="PRINTS" id="PR01041">
    <property type="entry name" value="TRNASYNTHMET"/>
</dbReference>
<evidence type="ECO:0000256" key="3">
    <source>
        <dbReference type="ARBA" id="ARBA00012838"/>
    </source>
</evidence>
<evidence type="ECO:0000313" key="20">
    <source>
        <dbReference type="EMBL" id="PAV56255.1"/>
    </source>
</evidence>
<evidence type="ECO:0000256" key="7">
    <source>
        <dbReference type="ARBA" id="ARBA00022598"/>
    </source>
</evidence>
<dbReference type="InterPro" id="IPR014758">
    <property type="entry name" value="Met-tRNA_synth"/>
</dbReference>
<dbReference type="InterPro" id="IPR001412">
    <property type="entry name" value="aa-tRNA-synth_I_CS"/>
</dbReference>
<dbReference type="FunFam" id="2.20.28.20:FF:000001">
    <property type="entry name" value="Methionine--tRNA ligase"/>
    <property type="match status" value="1"/>
</dbReference>
<protein>
    <recommendedName>
        <fullName evidence="4">Methionine--tRNA ligase, cytoplasmic</fullName>
        <ecNumber evidence="3">6.1.1.10</ecNumber>
    </recommendedName>
    <alternativeName>
        <fullName evidence="13">Methionyl-tRNA synthetase</fullName>
    </alternativeName>
</protein>
<dbReference type="PROSITE" id="PS00178">
    <property type="entry name" value="AA_TRNA_LIGASE_I"/>
    <property type="match status" value="1"/>
</dbReference>
<accession>A0A2A2J3Q8</accession>
<feature type="compositionally biased region" description="Basic and acidic residues" evidence="18">
    <location>
        <begin position="617"/>
        <end position="630"/>
    </location>
</feature>
<dbReference type="EMBL" id="LIAE01010710">
    <property type="protein sequence ID" value="PAV56255.1"/>
    <property type="molecule type" value="Genomic_DNA"/>
</dbReference>
<feature type="coiled-coil region" evidence="17">
    <location>
        <begin position="673"/>
        <end position="700"/>
    </location>
</feature>
<evidence type="ECO:0000256" key="4">
    <source>
        <dbReference type="ARBA" id="ARBA00018335"/>
    </source>
</evidence>
<dbReference type="SUPFAM" id="SSF50249">
    <property type="entry name" value="Nucleic acid-binding proteins"/>
    <property type="match status" value="1"/>
</dbReference>
<dbReference type="CDD" id="cd00814">
    <property type="entry name" value="MetRS_core"/>
    <property type="match status" value="1"/>
</dbReference>
<evidence type="ECO:0000256" key="14">
    <source>
        <dbReference type="ARBA" id="ARBA00047364"/>
    </source>
</evidence>
<dbReference type="STRING" id="2018661.A0A2A2J3Q8"/>
<evidence type="ECO:0000256" key="9">
    <source>
        <dbReference type="ARBA" id="ARBA00022840"/>
    </source>
</evidence>
<dbReference type="InterPro" id="IPR023458">
    <property type="entry name" value="Met-tRNA_ligase_1"/>
</dbReference>
<evidence type="ECO:0000256" key="13">
    <source>
        <dbReference type="ARBA" id="ARBA00030904"/>
    </source>
</evidence>
<dbReference type="SUPFAM" id="SSF47323">
    <property type="entry name" value="Anticodon-binding domain of a subclass of class I aminoacyl-tRNA synthetases"/>
    <property type="match status" value="1"/>
</dbReference>
<dbReference type="InterPro" id="IPR015413">
    <property type="entry name" value="Methionyl/Leucyl_tRNA_Synth"/>
</dbReference>
<dbReference type="AlphaFoldDB" id="A0A2A2J3Q8"/>
<evidence type="ECO:0000256" key="8">
    <source>
        <dbReference type="ARBA" id="ARBA00022741"/>
    </source>
</evidence>
<dbReference type="PANTHER" id="PTHR45765:SF1">
    <property type="entry name" value="METHIONINE--TRNA LIGASE, CYTOPLASMIC"/>
    <property type="match status" value="1"/>
</dbReference>
<proteinExistence type="inferred from homology"/>
<dbReference type="HAMAP" id="MF_00098">
    <property type="entry name" value="Met_tRNA_synth_type1"/>
    <property type="match status" value="1"/>
</dbReference>
<dbReference type="EC" id="6.1.1.10" evidence="3"/>
<dbReference type="OrthoDB" id="5844513at2759"/>
<keyword evidence="7 16" id="KW-0436">Ligase</keyword>
<dbReference type="Proteomes" id="UP000218231">
    <property type="component" value="Unassembled WGS sequence"/>
</dbReference>
<dbReference type="InterPro" id="IPR002547">
    <property type="entry name" value="tRNA-bd_dom"/>
</dbReference>
<dbReference type="InterPro" id="IPR033911">
    <property type="entry name" value="MetRS_core"/>
</dbReference>
<keyword evidence="6 15" id="KW-0820">tRNA-binding</keyword>
<keyword evidence="11 16" id="KW-0648">Protein biosynthesis</keyword>
<dbReference type="SUPFAM" id="SSF52374">
    <property type="entry name" value="Nucleotidylyl transferase"/>
    <property type="match status" value="1"/>
</dbReference>
<dbReference type="InterPro" id="IPR041872">
    <property type="entry name" value="Anticodon_Met"/>
</dbReference>
<dbReference type="InterPro" id="IPR029038">
    <property type="entry name" value="MetRS_Zn"/>
</dbReference>
<dbReference type="InterPro" id="IPR009080">
    <property type="entry name" value="tRNAsynth_Ia_anticodon-bd"/>
</dbReference>
<evidence type="ECO:0000256" key="5">
    <source>
        <dbReference type="ARBA" id="ARBA00022490"/>
    </source>
</evidence>
<evidence type="ECO:0000256" key="2">
    <source>
        <dbReference type="ARBA" id="ARBA00005594"/>
    </source>
</evidence>
<dbReference type="GO" id="GO:0005829">
    <property type="term" value="C:cytosol"/>
    <property type="evidence" value="ECO:0007669"/>
    <property type="project" value="TreeGrafter"/>
</dbReference>
<dbReference type="Pfam" id="PF09334">
    <property type="entry name" value="tRNA-synt_1g"/>
    <property type="match status" value="1"/>
</dbReference>
<sequence>MASITEAFKTSPQFLEPVPKEKLLPVPGKKNVLITAALPYVNNVPHLGNLIGCVLSADVFARYCRMKGYQTLYICGTDEYGTATETKALQEGVTPKALCDKYHEIHKAIYEWFNIEFDNFGRTTTQNHTEVTQDIFMQLHKNGFTTADSIDQLFCETCNMFLADRFVSGICNLCGFDDARGDQCDACGKLINAVELKQPKCHMCKKEPVVRKSTHIFLQLDKLQDEIQAYVEKEISKSDTKWSANAIAIVKGWFKNGLERRCITRDLKWGIPVPIKEYDDKVFYVWFDAPIGYFSITKSLLKDDWLKWWKNPDDVQLYQFVGKDNVVFHGVMFPCTLLGTKNGYTVVNHLCATEYLNYEDTKFSKSRGTGVFGDGAKGTGIEADVWRFYLIYMRPENQDSAFAWDDFAFKVNSELLANLGNFVNRALTFVTNFFESHIPEMHLENDDVQFLKDVHNETVLWDETFDKVKLRDSIKQVLAITRHGNAYLQVHQPWVLVKGDEAQRKRAGTIIGVAANVSYHVAVLLHPVMPEISKRIREQCGLPELPLFSPYVINYLKPGHKIQKIAPLFKKIEPDQVKALREKFGGGQEKGPAKPGEKPDKKAQKKEKPQTPQDPSKLAEKEALKEAKKEAKRMEASRIFPNLAKNQTAIQQLLRGNWAKFEKARDLFVARKLAEFEKERVRLEKEVESLKTKLFDAETAAGVKQYEVPKREKTPICATSAPGKPEKPADGKEEKGKPKKDEQKEGKQASGAQQNGAAADAEVHVGRLDLRVGRIVKCEKHPDADSLYVEQIDLGEGKPRTVVSGLVKHVPLNQV</sequence>
<dbReference type="Gene3D" id="2.40.50.140">
    <property type="entry name" value="Nucleic acid-binding proteins"/>
    <property type="match status" value="1"/>
</dbReference>
<comment type="similarity">
    <text evidence="2 16">Belongs to the class-I aminoacyl-tRNA synthetase family.</text>
</comment>
<keyword evidence="10 15" id="KW-0694">RNA-binding</keyword>
<evidence type="ECO:0000256" key="10">
    <source>
        <dbReference type="ARBA" id="ARBA00022884"/>
    </source>
</evidence>
<dbReference type="InterPro" id="IPR012340">
    <property type="entry name" value="NA-bd_OB-fold"/>
</dbReference>
<evidence type="ECO:0000259" key="19">
    <source>
        <dbReference type="PROSITE" id="PS50886"/>
    </source>
</evidence>
<feature type="compositionally biased region" description="Low complexity" evidence="18">
    <location>
        <begin position="748"/>
        <end position="760"/>
    </location>
</feature>
<dbReference type="NCBIfam" id="NF001100">
    <property type="entry name" value="PRK00133.1"/>
    <property type="match status" value="1"/>
</dbReference>
<dbReference type="Gene3D" id="3.40.50.620">
    <property type="entry name" value="HUPs"/>
    <property type="match status" value="1"/>
</dbReference>
<evidence type="ECO:0000256" key="11">
    <source>
        <dbReference type="ARBA" id="ARBA00022917"/>
    </source>
</evidence>
<evidence type="ECO:0000256" key="12">
    <source>
        <dbReference type="ARBA" id="ARBA00023146"/>
    </source>
</evidence>
<reference evidence="20 21" key="1">
    <citation type="journal article" date="2017" name="Curr. Biol.">
        <title>Genome architecture and evolution of a unichromosomal asexual nematode.</title>
        <authorList>
            <person name="Fradin H."/>
            <person name="Zegar C."/>
            <person name="Gutwein M."/>
            <person name="Lucas J."/>
            <person name="Kovtun M."/>
            <person name="Corcoran D."/>
            <person name="Baugh L.R."/>
            <person name="Kiontke K."/>
            <person name="Gunsalus K."/>
            <person name="Fitch D.H."/>
            <person name="Piano F."/>
        </authorList>
    </citation>
    <scope>NUCLEOTIDE SEQUENCE [LARGE SCALE GENOMIC DNA]</scope>
    <source>
        <strain evidence="20">PF1309</strain>
    </source>
</reference>
<dbReference type="NCBIfam" id="TIGR00398">
    <property type="entry name" value="metG"/>
    <property type="match status" value="1"/>
</dbReference>
<dbReference type="Gene3D" id="1.10.730.10">
    <property type="entry name" value="Isoleucyl-tRNA Synthetase, Domain 1"/>
    <property type="match status" value="1"/>
</dbReference>
<dbReference type="SUPFAM" id="SSF57770">
    <property type="entry name" value="Methionyl-tRNA synthetase (MetRS), Zn-domain"/>
    <property type="match status" value="1"/>
</dbReference>
<evidence type="ECO:0000313" key="21">
    <source>
        <dbReference type="Proteomes" id="UP000218231"/>
    </source>
</evidence>
<dbReference type="Pfam" id="PF01588">
    <property type="entry name" value="tRNA_bind"/>
    <property type="match status" value="1"/>
</dbReference>
<feature type="compositionally biased region" description="Basic and acidic residues" evidence="18">
    <location>
        <begin position="591"/>
        <end position="609"/>
    </location>
</feature>
<keyword evidence="5" id="KW-0963">Cytoplasm</keyword>
<dbReference type="GO" id="GO:0000049">
    <property type="term" value="F:tRNA binding"/>
    <property type="evidence" value="ECO:0007669"/>
    <property type="project" value="UniProtKB-UniRule"/>
</dbReference>
<keyword evidence="8 16" id="KW-0547">Nucleotide-binding</keyword>
<dbReference type="PANTHER" id="PTHR45765">
    <property type="entry name" value="METHIONINE--TRNA LIGASE"/>
    <property type="match status" value="1"/>
</dbReference>
<evidence type="ECO:0000256" key="15">
    <source>
        <dbReference type="PROSITE-ProRule" id="PRU00209"/>
    </source>
</evidence>
<keyword evidence="9 16" id="KW-0067">ATP-binding</keyword>
<dbReference type="Gene3D" id="2.20.28.20">
    <property type="entry name" value="Methionyl-tRNA synthetase, Zn-domain"/>
    <property type="match status" value="1"/>
</dbReference>
<evidence type="ECO:0000256" key="17">
    <source>
        <dbReference type="SAM" id="Coils"/>
    </source>
</evidence>
<evidence type="ECO:0000256" key="18">
    <source>
        <dbReference type="SAM" id="MobiDB-lite"/>
    </source>
</evidence>
<dbReference type="PROSITE" id="PS50886">
    <property type="entry name" value="TRBD"/>
    <property type="match status" value="1"/>
</dbReference>
<organism evidence="20 21">
    <name type="scientific">Diploscapter pachys</name>
    <dbReference type="NCBI Taxonomy" id="2018661"/>
    <lineage>
        <taxon>Eukaryota</taxon>
        <taxon>Metazoa</taxon>
        <taxon>Ecdysozoa</taxon>
        <taxon>Nematoda</taxon>
        <taxon>Chromadorea</taxon>
        <taxon>Rhabditida</taxon>
        <taxon>Rhabditina</taxon>
        <taxon>Rhabditomorpha</taxon>
        <taxon>Rhabditoidea</taxon>
        <taxon>Rhabditidae</taxon>
        <taxon>Diploscapter</taxon>
    </lineage>
</organism>
<dbReference type="GO" id="GO:0005524">
    <property type="term" value="F:ATP binding"/>
    <property type="evidence" value="ECO:0007669"/>
    <property type="project" value="UniProtKB-KW"/>
</dbReference>
<dbReference type="InterPro" id="IPR014729">
    <property type="entry name" value="Rossmann-like_a/b/a_fold"/>
</dbReference>
<gene>
    <name evidence="20" type="ORF">WR25_15695</name>
</gene>
<comment type="subcellular location">
    <subcellularLocation>
        <location evidence="1">Cytoplasm</location>
    </subcellularLocation>
</comment>
<feature type="domain" description="TRNA-binding" evidence="19">
    <location>
        <begin position="764"/>
        <end position="815"/>
    </location>
</feature>
<dbReference type="FunFam" id="1.10.730.10:FF:000031">
    <property type="entry name" value="Putative Methionyl-tRNA synthetase"/>
    <property type="match status" value="1"/>
</dbReference>
<dbReference type="GO" id="GO:0006431">
    <property type="term" value="P:methionyl-tRNA aminoacylation"/>
    <property type="evidence" value="ECO:0007669"/>
    <property type="project" value="InterPro"/>
</dbReference>
<dbReference type="GO" id="GO:0004825">
    <property type="term" value="F:methionine-tRNA ligase activity"/>
    <property type="evidence" value="ECO:0007669"/>
    <property type="project" value="UniProtKB-EC"/>
</dbReference>
<comment type="caution">
    <text evidence="20">The sequence shown here is derived from an EMBL/GenBank/DDBJ whole genome shotgun (WGS) entry which is preliminary data.</text>
</comment>
<comment type="catalytic activity">
    <reaction evidence="14">
        <text>tRNA(Met) + L-methionine + ATP = L-methionyl-tRNA(Met) + AMP + diphosphate</text>
        <dbReference type="Rhea" id="RHEA:13481"/>
        <dbReference type="Rhea" id="RHEA-COMP:9667"/>
        <dbReference type="Rhea" id="RHEA-COMP:9698"/>
        <dbReference type="ChEBI" id="CHEBI:30616"/>
        <dbReference type="ChEBI" id="CHEBI:33019"/>
        <dbReference type="ChEBI" id="CHEBI:57844"/>
        <dbReference type="ChEBI" id="CHEBI:78442"/>
        <dbReference type="ChEBI" id="CHEBI:78530"/>
        <dbReference type="ChEBI" id="CHEBI:456215"/>
        <dbReference type="EC" id="6.1.1.10"/>
    </reaction>
</comment>
<keyword evidence="12 16" id="KW-0030">Aminoacyl-tRNA synthetase</keyword>
<dbReference type="Pfam" id="PF19303">
    <property type="entry name" value="Anticodon_3"/>
    <property type="match status" value="1"/>
</dbReference>
<feature type="compositionally biased region" description="Basic and acidic residues" evidence="18">
    <location>
        <begin position="724"/>
        <end position="747"/>
    </location>
</feature>
<keyword evidence="21" id="KW-1185">Reference proteome</keyword>
<dbReference type="GO" id="GO:0017101">
    <property type="term" value="C:aminoacyl-tRNA synthetase multienzyme complex"/>
    <property type="evidence" value="ECO:0007669"/>
    <property type="project" value="TreeGrafter"/>
</dbReference>
<keyword evidence="17" id="KW-0175">Coiled coil</keyword>
<dbReference type="CDD" id="cd07957">
    <property type="entry name" value="Anticodon_Ia_Met"/>
    <property type="match status" value="1"/>
</dbReference>
<feature type="region of interest" description="Disordered" evidence="18">
    <location>
        <begin position="583"/>
        <end position="630"/>
    </location>
</feature>
<evidence type="ECO:0000256" key="16">
    <source>
        <dbReference type="RuleBase" id="RU363039"/>
    </source>
</evidence>
<evidence type="ECO:0000256" key="6">
    <source>
        <dbReference type="ARBA" id="ARBA00022555"/>
    </source>
</evidence>